<evidence type="ECO:0000256" key="4">
    <source>
        <dbReference type="ARBA" id="ARBA00022827"/>
    </source>
</evidence>
<dbReference type="InterPro" id="IPR036188">
    <property type="entry name" value="FAD/NAD-bd_sf"/>
</dbReference>
<dbReference type="PROSITE" id="PS00624">
    <property type="entry name" value="GMC_OXRED_2"/>
    <property type="match status" value="1"/>
</dbReference>
<dbReference type="RefSeq" id="WP_165929098.1">
    <property type="nucleotide sequence ID" value="NZ_SMGR01000001.1"/>
</dbReference>
<dbReference type="InterPro" id="IPR000172">
    <property type="entry name" value="GMC_OxRdtase_N"/>
</dbReference>
<dbReference type="SUPFAM" id="SSF54373">
    <property type="entry name" value="FAD-linked reductases, C-terminal domain"/>
    <property type="match status" value="1"/>
</dbReference>
<dbReference type="InterPro" id="IPR012132">
    <property type="entry name" value="GMC_OxRdtase"/>
</dbReference>
<dbReference type="PIRSF" id="PIRSF000137">
    <property type="entry name" value="Alcohol_oxidase"/>
    <property type="match status" value="1"/>
</dbReference>
<dbReference type="Proteomes" id="UP000295673">
    <property type="component" value="Unassembled WGS sequence"/>
</dbReference>
<dbReference type="SUPFAM" id="SSF51905">
    <property type="entry name" value="FAD/NAD(P)-binding domain"/>
    <property type="match status" value="1"/>
</dbReference>
<feature type="binding site" evidence="5">
    <location>
        <begin position="88"/>
        <end position="91"/>
    </location>
    <ligand>
        <name>FAD</name>
        <dbReference type="ChEBI" id="CHEBI:57692"/>
    </ligand>
</feature>
<evidence type="ECO:0000259" key="8">
    <source>
        <dbReference type="PROSITE" id="PS00624"/>
    </source>
</evidence>
<dbReference type="GO" id="GO:0016614">
    <property type="term" value="F:oxidoreductase activity, acting on CH-OH group of donors"/>
    <property type="evidence" value="ECO:0007669"/>
    <property type="project" value="InterPro"/>
</dbReference>
<dbReference type="Pfam" id="PF05199">
    <property type="entry name" value="GMC_oxred_C"/>
    <property type="match status" value="1"/>
</dbReference>
<keyword evidence="4 5" id="KW-0274">FAD</keyword>
<dbReference type="PROSITE" id="PS00623">
    <property type="entry name" value="GMC_OXRED_1"/>
    <property type="match status" value="1"/>
</dbReference>
<evidence type="ECO:0000256" key="6">
    <source>
        <dbReference type="RuleBase" id="RU003968"/>
    </source>
</evidence>
<dbReference type="PANTHER" id="PTHR11552:SF147">
    <property type="entry name" value="CHOLINE DEHYDROGENASE, MITOCHONDRIAL"/>
    <property type="match status" value="1"/>
</dbReference>
<evidence type="ECO:0000313" key="10">
    <source>
        <dbReference type="Proteomes" id="UP000295673"/>
    </source>
</evidence>
<keyword evidence="3 6" id="KW-0285">Flavoprotein</keyword>
<feature type="domain" description="Glucose-methanol-choline oxidoreductase N-terminal" evidence="8">
    <location>
        <begin position="221"/>
        <end position="235"/>
    </location>
</feature>
<dbReference type="Gene3D" id="3.30.560.10">
    <property type="entry name" value="Glucose Oxidase, domain 3"/>
    <property type="match status" value="1"/>
</dbReference>
<sequence length="493" mass="52944">MRDYLVIGAGSAGCVMAAELARRGAGSVMLLEAGPAETHPLVSIPFGLVWLMNGPRDWAFKTTPQTHAGGREISVPRGRMVGGSGSINSMVWFRGRQDDFDNWGVDGWSYADVAPAFDAVEQELHPVRLTKAHPLSHGLEPLFGNTSPTPEAQSGGLLSHNKTRYRRRSAARAYLRRRNDVEVRTGCEVDRILWNNDRAAGVVLADGTEVRAAKGVVLCAGSVASPAILMRSGIGPKDHLSQLGIDPRLDSPDIGENLHDHPGVGLHFEGPRSGYGLEPAQWLSWALAPLNYALAASGPLSSPTVEAGLFFNARGNSDQPDVQTHFIPFHLAHKPPKYQAKAGYFADVCLCRPKSRGRLRLASKDPKAPPLIDLGLFADDSDLDTMVAGIGRLRELLKDADFGKHRAPEVHPGETVTGEALKTHIRNSAGTAYHPVGTVRLGGPLSERLSVNGVRGLWVADASVMPQVTSANTNAPSMMIGWRGAQFISEEAA</sequence>
<evidence type="ECO:0000256" key="2">
    <source>
        <dbReference type="ARBA" id="ARBA00010790"/>
    </source>
</evidence>
<dbReference type="PANTHER" id="PTHR11552">
    <property type="entry name" value="GLUCOSE-METHANOL-CHOLINE GMC OXIDOREDUCTASE"/>
    <property type="match status" value="1"/>
</dbReference>
<dbReference type="InterPro" id="IPR007867">
    <property type="entry name" value="GMC_OxRtase_C"/>
</dbReference>
<feature type="binding site" evidence="5">
    <location>
        <position position="189"/>
    </location>
    <ligand>
        <name>FAD</name>
        <dbReference type="ChEBI" id="CHEBI:57692"/>
    </ligand>
</feature>
<evidence type="ECO:0000313" key="9">
    <source>
        <dbReference type="EMBL" id="TCL08796.1"/>
    </source>
</evidence>
<name>A0A4R1NKF6_9RHOB</name>
<evidence type="ECO:0000256" key="3">
    <source>
        <dbReference type="ARBA" id="ARBA00022630"/>
    </source>
</evidence>
<reference evidence="9 10" key="1">
    <citation type="submission" date="2019-03" db="EMBL/GenBank/DDBJ databases">
        <title>Genomic Encyclopedia of Archaeal and Bacterial Type Strains, Phase II (KMG-II): from individual species to whole genera.</title>
        <authorList>
            <person name="Goeker M."/>
        </authorList>
    </citation>
    <scope>NUCLEOTIDE SEQUENCE [LARGE SCALE GENOMIC DNA]</scope>
    <source>
        <strain evidence="9 10">DSM 26433</strain>
    </source>
</reference>
<dbReference type="GO" id="GO:0050660">
    <property type="term" value="F:flavin adenine dinucleotide binding"/>
    <property type="evidence" value="ECO:0007669"/>
    <property type="project" value="InterPro"/>
</dbReference>
<comment type="cofactor">
    <cofactor evidence="1 5">
        <name>FAD</name>
        <dbReference type="ChEBI" id="CHEBI:57692"/>
    </cofactor>
</comment>
<protein>
    <submittedName>
        <fullName evidence="9">Choline dehydrogenase-like flavoprotein</fullName>
    </submittedName>
</protein>
<dbReference type="EMBL" id="SMGR01000001">
    <property type="protein sequence ID" value="TCL08796.1"/>
    <property type="molecule type" value="Genomic_DNA"/>
</dbReference>
<dbReference type="Pfam" id="PF00732">
    <property type="entry name" value="GMC_oxred_N"/>
    <property type="match status" value="1"/>
</dbReference>
<evidence type="ECO:0000259" key="7">
    <source>
        <dbReference type="PROSITE" id="PS00623"/>
    </source>
</evidence>
<evidence type="ECO:0000256" key="1">
    <source>
        <dbReference type="ARBA" id="ARBA00001974"/>
    </source>
</evidence>
<accession>A0A4R1NKF6</accession>
<keyword evidence="10" id="KW-1185">Reference proteome</keyword>
<organism evidence="9 10">
    <name type="scientific">Shimia isoporae</name>
    <dbReference type="NCBI Taxonomy" id="647720"/>
    <lineage>
        <taxon>Bacteria</taxon>
        <taxon>Pseudomonadati</taxon>
        <taxon>Pseudomonadota</taxon>
        <taxon>Alphaproteobacteria</taxon>
        <taxon>Rhodobacterales</taxon>
        <taxon>Roseobacteraceae</taxon>
    </lineage>
</organism>
<evidence type="ECO:0000256" key="5">
    <source>
        <dbReference type="PIRSR" id="PIRSR000137-2"/>
    </source>
</evidence>
<proteinExistence type="inferred from homology"/>
<dbReference type="AlphaFoldDB" id="A0A4R1NKF6"/>
<comment type="similarity">
    <text evidence="2 6">Belongs to the GMC oxidoreductase family.</text>
</comment>
<comment type="caution">
    <text evidence="9">The sequence shown here is derived from an EMBL/GenBank/DDBJ whole genome shotgun (WGS) entry which is preliminary data.</text>
</comment>
<gene>
    <name evidence="9" type="ORF">BXY66_0836</name>
</gene>
<feature type="domain" description="Glucose-methanol-choline oxidoreductase N-terminal" evidence="7">
    <location>
        <begin position="78"/>
        <end position="101"/>
    </location>
</feature>
<dbReference type="Gene3D" id="3.50.50.60">
    <property type="entry name" value="FAD/NAD(P)-binding domain"/>
    <property type="match status" value="1"/>
</dbReference>